<name>A0A7N2KXI1_QUELO</name>
<accession>A0A7N2KXI1</accession>
<dbReference type="EnsemblPlants" id="QL02p056453:mrna">
    <property type="protein sequence ID" value="QL02p056453:mrna:CDS:1"/>
    <property type="gene ID" value="QL02p056453"/>
</dbReference>
<evidence type="ECO:0000313" key="1">
    <source>
        <dbReference type="EnsemblPlants" id="QL02p056453:mrna:CDS:1"/>
    </source>
</evidence>
<dbReference type="InParanoid" id="A0A7N2KXI1"/>
<evidence type="ECO:0000313" key="2">
    <source>
        <dbReference type="Proteomes" id="UP000594261"/>
    </source>
</evidence>
<keyword evidence="2" id="KW-1185">Reference proteome</keyword>
<reference evidence="2" key="1">
    <citation type="journal article" date="2016" name="G3 (Bethesda)">
        <title>First Draft Assembly and Annotation of the Genome of a California Endemic Oak Quercus lobata Nee (Fagaceae).</title>
        <authorList>
            <person name="Sork V.L."/>
            <person name="Fitz-Gibbon S.T."/>
            <person name="Puiu D."/>
            <person name="Crepeau M."/>
            <person name="Gugger P.F."/>
            <person name="Sherman R."/>
            <person name="Stevens K."/>
            <person name="Langley C.H."/>
            <person name="Pellegrini M."/>
            <person name="Salzberg S.L."/>
        </authorList>
    </citation>
    <scope>NUCLEOTIDE SEQUENCE [LARGE SCALE GENOMIC DNA]</scope>
    <source>
        <strain evidence="2">cv. SW786</strain>
    </source>
</reference>
<dbReference type="Proteomes" id="UP000594261">
    <property type="component" value="Chromosome 2"/>
</dbReference>
<sequence length="105" mass="11918">MREAVCKYLQLFNSCHDQPRTIKQIRRRRWQPPKPCEYKINFDGAMFSEEDEAGLGIVVWDSAGQVLASLAEKNQKTTFSGVLGDDSSEMGCDFRKGNWIAAVPF</sequence>
<reference evidence="1" key="2">
    <citation type="submission" date="2021-01" db="UniProtKB">
        <authorList>
            <consortium name="EnsemblPlants"/>
        </authorList>
    </citation>
    <scope>IDENTIFICATION</scope>
</reference>
<dbReference type="AlphaFoldDB" id="A0A7N2KXI1"/>
<proteinExistence type="predicted"/>
<evidence type="ECO:0008006" key="3">
    <source>
        <dbReference type="Google" id="ProtNLM"/>
    </source>
</evidence>
<protein>
    <recommendedName>
        <fullName evidence="3">RNase H type-1 domain-containing protein</fullName>
    </recommendedName>
</protein>
<dbReference type="Gramene" id="QL02p056453:mrna">
    <property type="protein sequence ID" value="QL02p056453:mrna:CDS:1"/>
    <property type="gene ID" value="QL02p056453"/>
</dbReference>
<organism evidence="1 2">
    <name type="scientific">Quercus lobata</name>
    <name type="common">Valley oak</name>
    <dbReference type="NCBI Taxonomy" id="97700"/>
    <lineage>
        <taxon>Eukaryota</taxon>
        <taxon>Viridiplantae</taxon>
        <taxon>Streptophyta</taxon>
        <taxon>Embryophyta</taxon>
        <taxon>Tracheophyta</taxon>
        <taxon>Spermatophyta</taxon>
        <taxon>Magnoliopsida</taxon>
        <taxon>eudicotyledons</taxon>
        <taxon>Gunneridae</taxon>
        <taxon>Pentapetalae</taxon>
        <taxon>rosids</taxon>
        <taxon>fabids</taxon>
        <taxon>Fagales</taxon>
        <taxon>Fagaceae</taxon>
        <taxon>Quercus</taxon>
    </lineage>
</organism>